<comment type="similarity">
    <text evidence="3 17">Belongs to the small GTPase superfamily. SAR1 family.</text>
</comment>
<keyword evidence="5 14" id="KW-0547">Nucleotide-binding</keyword>
<evidence type="ECO:0000256" key="6">
    <source>
        <dbReference type="ARBA" id="ARBA00022801"/>
    </source>
</evidence>
<dbReference type="InterPro" id="IPR006689">
    <property type="entry name" value="Small_GTPase_ARF/SAR"/>
</dbReference>
<keyword evidence="13" id="KW-0460">Magnesium</keyword>
<evidence type="ECO:0000256" key="1">
    <source>
        <dbReference type="ARBA" id="ARBA00004395"/>
    </source>
</evidence>
<dbReference type="InterPro" id="IPR005225">
    <property type="entry name" value="Small_GTP-bd"/>
</dbReference>
<feature type="binding site" evidence="14">
    <location>
        <position position="130"/>
    </location>
    <ligand>
        <name>GTP</name>
        <dbReference type="ChEBI" id="CHEBI:37565"/>
    </ligand>
</feature>
<evidence type="ECO:0000256" key="2">
    <source>
        <dbReference type="ARBA" id="ARBA00004406"/>
    </source>
</evidence>
<dbReference type="GO" id="GO:0005789">
    <property type="term" value="C:endoplasmic reticulum membrane"/>
    <property type="evidence" value="ECO:0007669"/>
    <property type="project" value="UniProtKB-SubCell"/>
</dbReference>
<feature type="binding site" evidence="13">
    <location>
        <position position="29"/>
    </location>
    <ligand>
        <name>Mg(2+)</name>
        <dbReference type="ChEBI" id="CHEBI:18420"/>
    </ligand>
</feature>
<feature type="binding site" evidence="14">
    <location>
        <position position="129"/>
    </location>
    <ligand>
        <name>GTP</name>
        <dbReference type="ChEBI" id="CHEBI:37565"/>
    </ligand>
</feature>
<keyword evidence="12" id="KW-0472">Membrane</keyword>
<feature type="binding site" evidence="14">
    <location>
        <position position="173"/>
    </location>
    <ligand>
        <name>GTP</name>
        <dbReference type="ChEBI" id="CHEBI:37565"/>
    </ligand>
</feature>
<evidence type="ECO:0000256" key="12">
    <source>
        <dbReference type="ARBA" id="ARBA00023136"/>
    </source>
</evidence>
<dbReference type="GO" id="GO:0003924">
    <property type="term" value="F:GTPase activity"/>
    <property type="evidence" value="ECO:0007669"/>
    <property type="project" value="InterPro"/>
</dbReference>
<feature type="binding site" evidence="15">
    <location>
        <begin position="129"/>
        <end position="132"/>
    </location>
    <ligand>
        <name>GTP</name>
        <dbReference type="ChEBI" id="CHEBI:37565"/>
    </ligand>
</feature>
<feature type="binding site" evidence="14">
    <location>
        <position position="33"/>
    </location>
    <ligand>
        <name>GTP</name>
        <dbReference type="ChEBI" id="CHEBI:37565"/>
    </ligand>
</feature>
<feature type="binding site" evidence="16">
    <location>
        <position position="51"/>
    </location>
    <ligand>
        <name>Mg(2+)</name>
        <dbReference type="ChEBI" id="CHEBI:18420"/>
    </ligand>
</feature>
<dbReference type="GO" id="GO:0000139">
    <property type="term" value="C:Golgi membrane"/>
    <property type="evidence" value="ECO:0007669"/>
    <property type="project" value="UniProtKB-SubCell"/>
</dbReference>
<keyword evidence="10 17" id="KW-0333">Golgi apparatus</keyword>
<dbReference type="Gene3D" id="3.40.50.300">
    <property type="entry name" value="P-loop containing nucleotide triphosphate hydrolases"/>
    <property type="match status" value="1"/>
</dbReference>
<dbReference type="SUPFAM" id="SSF52540">
    <property type="entry name" value="P-loop containing nucleoside triphosphate hydrolases"/>
    <property type="match status" value="1"/>
</dbReference>
<evidence type="ECO:0000313" key="19">
    <source>
        <dbReference type="Proteomes" id="UP000717585"/>
    </source>
</evidence>
<accession>A0A8J6AYZ0</accession>
<dbReference type="InterPro" id="IPR027417">
    <property type="entry name" value="P-loop_NTPase"/>
</dbReference>
<dbReference type="PROSITE" id="PS51417">
    <property type="entry name" value="ARF"/>
    <property type="match status" value="1"/>
</dbReference>
<feature type="binding site" evidence="14">
    <location>
        <position position="34"/>
    </location>
    <ligand>
        <name>GTP</name>
        <dbReference type="ChEBI" id="CHEBI:37565"/>
    </ligand>
</feature>
<evidence type="ECO:0000256" key="11">
    <source>
        <dbReference type="ARBA" id="ARBA00023134"/>
    </source>
</evidence>
<dbReference type="OrthoDB" id="2011769at2759"/>
<evidence type="ECO:0000256" key="14">
    <source>
        <dbReference type="PIRSR" id="PIRSR606687-2"/>
    </source>
</evidence>
<dbReference type="PRINTS" id="PR00328">
    <property type="entry name" value="SAR1GTPBP"/>
</dbReference>
<dbReference type="SMART" id="SM00177">
    <property type="entry name" value="ARF"/>
    <property type="match status" value="1"/>
</dbReference>
<keyword evidence="4 17" id="KW-0813">Transport</keyword>
<dbReference type="CDD" id="cd00879">
    <property type="entry name" value="Sar1"/>
    <property type="match status" value="1"/>
</dbReference>
<name>A0A8J6AYZ0_9EUKA</name>
<protein>
    <submittedName>
        <fullName evidence="18">Secretion Associated Ras Related</fullName>
    </submittedName>
</protein>
<keyword evidence="8 17" id="KW-0931">ER-Golgi transport</keyword>
<evidence type="ECO:0000313" key="18">
    <source>
        <dbReference type="EMBL" id="KAG9395795.1"/>
    </source>
</evidence>
<dbReference type="NCBIfam" id="TIGR00231">
    <property type="entry name" value="small_GTP"/>
    <property type="match status" value="1"/>
</dbReference>
<feature type="binding site" evidence="14">
    <location>
        <position position="35"/>
    </location>
    <ligand>
        <name>GTP</name>
        <dbReference type="ChEBI" id="CHEBI:37565"/>
    </ligand>
</feature>
<keyword evidence="7 17" id="KW-0256">Endoplasmic reticulum</keyword>
<dbReference type="GO" id="GO:0046872">
    <property type="term" value="F:metal ion binding"/>
    <property type="evidence" value="ECO:0007669"/>
    <property type="project" value="UniProtKB-KW"/>
</dbReference>
<evidence type="ECO:0000256" key="4">
    <source>
        <dbReference type="ARBA" id="ARBA00022448"/>
    </source>
</evidence>
<evidence type="ECO:0000256" key="16">
    <source>
        <dbReference type="PIRSR" id="PIRSR606689-2"/>
    </source>
</evidence>
<evidence type="ECO:0000256" key="15">
    <source>
        <dbReference type="PIRSR" id="PIRSR606689-1"/>
    </source>
</evidence>
<evidence type="ECO:0000256" key="5">
    <source>
        <dbReference type="ARBA" id="ARBA00022741"/>
    </source>
</evidence>
<evidence type="ECO:0000256" key="8">
    <source>
        <dbReference type="ARBA" id="ARBA00022892"/>
    </source>
</evidence>
<evidence type="ECO:0000256" key="9">
    <source>
        <dbReference type="ARBA" id="ARBA00022927"/>
    </source>
</evidence>
<sequence length="190" mass="21671">MTFTDWLMNALAFLGLYNKKCKLVFLGLDNAGKTTLLHMLKDGRLVQHKPTYHPTSEEIRMGKITFSAFDLGGHKEARRIWQDYYAQCDGIVYIVDVADVERMHEACETLQELLSNDILARVPVAVLGNKVDRPEACSESQFLHSLDIRPTGRQVPRSAIEGDRPIEVFMSSILRKCGYAEAFRWMAQYV</sequence>
<dbReference type="GO" id="GO:0005525">
    <property type="term" value="F:GTP binding"/>
    <property type="evidence" value="ECO:0007669"/>
    <property type="project" value="UniProtKB-KW"/>
</dbReference>
<keyword evidence="9 17" id="KW-0653">Protein transport</keyword>
<dbReference type="FunFam" id="3.40.50.300:FF:000161">
    <property type="entry name" value="Small COPII coat GTPase"/>
    <property type="match status" value="1"/>
</dbReference>
<proteinExistence type="inferred from homology"/>
<dbReference type="PROSITE" id="PS51422">
    <property type="entry name" value="SAR1"/>
    <property type="match status" value="1"/>
</dbReference>
<evidence type="ECO:0000256" key="7">
    <source>
        <dbReference type="ARBA" id="ARBA00022824"/>
    </source>
</evidence>
<reference evidence="18" key="1">
    <citation type="submission" date="2021-05" db="EMBL/GenBank/DDBJ databases">
        <title>A free-living protist that lacks canonical eukaryotic 1 DNA replication and segregation systems.</title>
        <authorList>
            <person name="Salas-Leiva D.E."/>
            <person name="Tromer E.C."/>
            <person name="Curtis B.A."/>
            <person name="Jerlstrom-Hultqvist J."/>
            <person name="Kolisko M."/>
            <person name="Yi Z."/>
            <person name="Salas-Leiva J.S."/>
            <person name="Gallot-Lavallee L."/>
            <person name="Kops G.J.P.L."/>
            <person name="Archibald J.M."/>
            <person name="Simpson A.G.B."/>
            <person name="Roger A.J."/>
        </authorList>
    </citation>
    <scope>NUCLEOTIDE SEQUENCE</scope>
    <source>
        <strain evidence="18">BICM</strain>
    </source>
</reference>
<dbReference type="Proteomes" id="UP000717585">
    <property type="component" value="Unassembled WGS sequence"/>
</dbReference>
<dbReference type="InterPro" id="IPR006687">
    <property type="entry name" value="Small_GTPase_SAR1"/>
</dbReference>
<evidence type="ECO:0000256" key="10">
    <source>
        <dbReference type="ARBA" id="ARBA00023034"/>
    </source>
</evidence>
<comment type="caution">
    <text evidence="18">The sequence shown here is derived from an EMBL/GenBank/DDBJ whole genome shotgun (WGS) entry which is preliminary data.</text>
</comment>
<dbReference type="EMBL" id="JAHDYR010000008">
    <property type="protein sequence ID" value="KAG9395795.1"/>
    <property type="molecule type" value="Genomic_DNA"/>
</dbReference>
<keyword evidence="11 15" id="KW-0342">GTP-binding</keyword>
<evidence type="ECO:0000256" key="3">
    <source>
        <dbReference type="ARBA" id="ARBA00007507"/>
    </source>
</evidence>
<dbReference type="GO" id="GO:0006886">
    <property type="term" value="P:intracellular protein transport"/>
    <property type="evidence" value="ECO:0007669"/>
    <property type="project" value="InterPro"/>
</dbReference>
<keyword evidence="6" id="KW-0378">Hydrolase</keyword>
<dbReference type="SMART" id="SM00178">
    <property type="entry name" value="SAR"/>
    <property type="match status" value="1"/>
</dbReference>
<evidence type="ECO:0000256" key="13">
    <source>
        <dbReference type="PIRSR" id="PIRSR606687-1"/>
    </source>
</evidence>
<feature type="binding site" evidence="14">
    <location>
        <position position="30"/>
    </location>
    <ligand>
        <name>GTP</name>
        <dbReference type="ChEBI" id="CHEBI:37565"/>
    </ligand>
</feature>
<feature type="binding site" evidence="14">
    <location>
        <position position="32"/>
    </location>
    <ligand>
        <name>GTP</name>
        <dbReference type="ChEBI" id="CHEBI:37565"/>
    </ligand>
</feature>
<dbReference type="Pfam" id="PF00025">
    <property type="entry name" value="Arf"/>
    <property type="match status" value="1"/>
</dbReference>
<keyword evidence="19" id="KW-1185">Reference proteome</keyword>
<comment type="subcellular location">
    <subcellularLocation>
        <location evidence="2">Endoplasmic reticulum membrane</location>
        <topology evidence="2">Peripheral membrane protein</topology>
    </subcellularLocation>
    <subcellularLocation>
        <location evidence="1">Golgi apparatus membrane</location>
        <topology evidence="1">Peripheral membrane protein</topology>
    </subcellularLocation>
</comment>
<evidence type="ECO:0000256" key="17">
    <source>
        <dbReference type="RuleBase" id="RU003926"/>
    </source>
</evidence>
<feature type="binding site" evidence="14">
    <location>
        <position position="174"/>
    </location>
    <ligand>
        <name>GTP</name>
        <dbReference type="ChEBI" id="CHEBI:37565"/>
    </ligand>
</feature>
<feature type="binding site" evidence="15">
    <location>
        <position position="73"/>
    </location>
    <ligand>
        <name>GTP</name>
        <dbReference type="ChEBI" id="CHEBI:37565"/>
    </ligand>
</feature>
<dbReference type="PANTHER" id="PTHR45684">
    <property type="entry name" value="RE74312P"/>
    <property type="match status" value="1"/>
</dbReference>
<dbReference type="GO" id="GO:0016192">
    <property type="term" value="P:vesicle-mediated transport"/>
    <property type="evidence" value="ECO:0007669"/>
    <property type="project" value="UniProtKB-KW"/>
</dbReference>
<dbReference type="AlphaFoldDB" id="A0A8J6AYZ0"/>
<gene>
    <name evidence="18" type="ORF">J8273_2707</name>
</gene>
<feature type="binding site" evidence="14">
    <location>
        <position position="132"/>
    </location>
    <ligand>
        <name>GTP</name>
        <dbReference type="ChEBI" id="CHEBI:37565"/>
    </ligand>
</feature>
<feature type="binding site" evidence="16">
    <location>
        <position position="34"/>
    </location>
    <ligand>
        <name>Mg(2+)</name>
        <dbReference type="ChEBI" id="CHEBI:18420"/>
    </ligand>
</feature>
<organism evidence="18 19">
    <name type="scientific">Carpediemonas membranifera</name>
    <dbReference type="NCBI Taxonomy" id="201153"/>
    <lineage>
        <taxon>Eukaryota</taxon>
        <taxon>Metamonada</taxon>
        <taxon>Carpediemonas-like organisms</taxon>
        <taxon>Carpediemonas</taxon>
    </lineage>
</organism>
<feature type="binding site" evidence="15">
    <location>
        <begin position="27"/>
        <end position="34"/>
    </location>
    <ligand>
        <name>GTP</name>
        <dbReference type="ChEBI" id="CHEBI:37565"/>
    </ligand>
</feature>
<keyword evidence="13" id="KW-0479">Metal-binding</keyword>